<name>A0A7X0VHM3_9BACL</name>
<dbReference type="Gene3D" id="3.40.1190.20">
    <property type="match status" value="1"/>
</dbReference>
<dbReference type="InterPro" id="IPR011611">
    <property type="entry name" value="PfkB_dom"/>
</dbReference>
<dbReference type="PROSITE" id="PS00584">
    <property type="entry name" value="PFKB_KINASES_2"/>
    <property type="match status" value="1"/>
</dbReference>
<evidence type="ECO:0000313" key="5">
    <source>
        <dbReference type="Proteomes" id="UP000547209"/>
    </source>
</evidence>
<dbReference type="EMBL" id="JACJVP010000043">
    <property type="protein sequence ID" value="MBB6674051.1"/>
    <property type="molecule type" value="Genomic_DNA"/>
</dbReference>
<evidence type="ECO:0000313" key="4">
    <source>
        <dbReference type="EMBL" id="MBB6674051.1"/>
    </source>
</evidence>
<dbReference type="PANTHER" id="PTHR10584:SF166">
    <property type="entry name" value="RIBOKINASE"/>
    <property type="match status" value="1"/>
</dbReference>
<dbReference type="RefSeq" id="WP_185671912.1">
    <property type="nucleotide sequence ID" value="NZ_JACJVP010000043.1"/>
</dbReference>
<keyword evidence="5" id="KW-1185">Reference proteome</keyword>
<proteinExistence type="predicted"/>
<dbReference type="PANTHER" id="PTHR10584">
    <property type="entry name" value="SUGAR KINASE"/>
    <property type="match status" value="1"/>
</dbReference>
<dbReference type="InterPro" id="IPR029056">
    <property type="entry name" value="Ribokinase-like"/>
</dbReference>
<comment type="caution">
    <text evidence="4">The sequence shown here is derived from an EMBL/GenBank/DDBJ whole genome shotgun (WGS) entry which is preliminary data.</text>
</comment>
<dbReference type="AlphaFoldDB" id="A0A7X0VHM3"/>
<protein>
    <submittedName>
        <fullName evidence="4">Carbohydrate kinase family protein</fullName>
    </submittedName>
</protein>
<dbReference type="InterPro" id="IPR002173">
    <property type="entry name" value="Carboh/pur_kinase_PfkB_CS"/>
</dbReference>
<keyword evidence="1" id="KW-0808">Transferase</keyword>
<dbReference type="SUPFAM" id="SSF53613">
    <property type="entry name" value="Ribokinase-like"/>
    <property type="match status" value="1"/>
</dbReference>
<feature type="domain" description="Carbohydrate kinase PfkB" evidence="3">
    <location>
        <begin position="38"/>
        <end position="291"/>
    </location>
</feature>
<evidence type="ECO:0000259" key="3">
    <source>
        <dbReference type="Pfam" id="PF00294"/>
    </source>
</evidence>
<reference evidence="4 5" key="1">
    <citation type="submission" date="2020-08" db="EMBL/GenBank/DDBJ databases">
        <title>Cohnella phylogeny.</title>
        <authorList>
            <person name="Dunlap C."/>
        </authorList>
    </citation>
    <scope>NUCLEOTIDE SEQUENCE [LARGE SCALE GENOMIC DNA]</scope>
    <source>
        <strain evidence="4 5">DSM 28246</strain>
    </source>
</reference>
<evidence type="ECO:0000256" key="2">
    <source>
        <dbReference type="ARBA" id="ARBA00022777"/>
    </source>
</evidence>
<sequence length="308" mass="33038">MPRFDVMLFGSACCDLVFSGLPGLPGMGEEAWATGLDLTAGGIVNAAVAMARLDLKVGLAAEAGTDEWSARVLEVLRTERVMLDHVRQYPHPYPQLTVVLNQPGDRTFISYADRRHAESFLGSLPRIAAEADASYFHVTALPEYAGVVAEARKRGKTVSLDAVWDEAWLKSAELRALIRQADIFMPNLKEAQTITGEEEPEAALSRLAEWTPTAVVKLGERGAIAAADGLTIRRSLAAAKPVDSTGAGDCFAAGFLYGRLAGQGLAECLDLGNRCGRRSVGRIGGYAGAPTLQQLLEERDRESRTHGA</sequence>
<accession>A0A7X0VHM3</accession>
<dbReference type="Pfam" id="PF00294">
    <property type="entry name" value="PfkB"/>
    <property type="match status" value="1"/>
</dbReference>
<keyword evidence="2 4" id="KW-0418">Kinase</keyword>
<dbReference type="Proteomes" id="UP000547209">
    <property type="component" value="Unassembled WGS sequence"/>
</dbReference>
<evidence type="ECO:0000256" key="1">
    <source>
        <dbReference type="ARBA" id="ARBA00022679"/>
    </source>
</evidence>
<organism evidence="4 5">
    <name type="scientific">Cohnella nanjingensis</name>
    <dbReference type="NCBI Taxonomy" id="1387779"/>
    <lineage>
        <taxon>Bacteria</taxon>
        <taxon>Bacillati</taxon>
        <taxon>Bacillota</taxon>
        <taxon>Bacilli</taxon>
        <taxon>Bacillales</taxon>
        <taxon>Paenibacillaceae</taxon>
        <taxon>Cohnella</taxon>
    </lineage>
</organism>
<dbReference type="GO" id="GO:0016301">
    <property type="term" value="F:kinase activity"/>
    <property type="evidence" value="ECO:0007669"/>
    <property type="project" value="UniProtKB-KW"/>
</dbReference>
<gene>
    <name evidence="4" type="ORF">H7C19_25555</name>
</gene>